<evidence type="ECO:0000313" key="2">
    <source>
        <dbReference type="EMBL" id="SAL60293.1"/>
    </source>
</evidence>
<protein>
    <submittedName>
        <fullName evidence="2">Uncharacterized protein</fullName>
    </submittedName>
</protein>
<comment type="caution">
    <text evidence="2">The sequence shown here is derived from an EMBL/GenBank/DDBJ whole genome shotgun (WGS) entry which is preliminary data.</text>
</comment>
<feature type="region of interest" description="Disordered" evidence="1">
    <location>
        <begin position="43"/>
        <end position="70"/>
    </location>
</feature>
<dbReference type="RefSeq" id="WP_087670105.1">
    <property type="nucleotide sequence ID" value="NZ_FCNW02000044.1"/>
</dbReference>
<dbReference type="Proteomes" id="UP000054977">
    <property type="component" value="Unassembled WGS sequence"/>
</dbReference>
<dbReference type="EMBL" id="FCNW02000044">
    <property type="protein sequence ID" value="SAL60293.1"/>
    <property type="molecule type" value="Genomic_DNA"/>
</dbReference>
<keyword evidence="3" id="KW-1185">Reference proteome</keyword>
<dbReference type="AlphaFoldDB" id="A0A158IVK0"/>
<name>A0A158IVK0_9BURK</name>
<dbReference type="OrthoDB" id="9134125at2"/>
<organism evidence="2 3">
    <name type="scientific">Caballeronia humi</name>
    <dbReference type="NCBI Taxonomy" id="326474"/>
    <lineage>
        <taxon>Bacteria</taxon>
        <taxon>Pseudomonadati</taxon>
        <taxon>Pseudomonadota</taxon>
        <taxon>Betaproteobacteria</taxon>
        <taxon>Burkholderiales</taxon>
        <taxon>Burkholderiaceae</taxon>
        <taxon>Caballeronia</taxon>
    </lineage>
</organism>
<evidence type="ECO:0000313" key="3">
    <source>
        <dbReference type="Proteomes" id="UP000054977"/>
    </source>
</evidence>
<gene>
    <name evidence="2" type="ORF">AWB65_05439</name>
</gene>
<accession>A0A158IVK0</accession>
<reference evidence="2" key="1">
    <citation type="submission" date="2016-01" db="EMBL/GenBank/DDBJ databases">
        <authorList>
            <person name="Peeters C."/>
        </authorList>
    </citation>
    <scope>NUCLEOTIDE SEQUENCE [LARGE SCALE GENOMIC DNA]</scope>
    <source>
        <strain evidence="2">LMG 22934</strain>
    </source>
</reference>
<sequence length="70" mass="7239">MEMLIIAAIVVVAVGSFGTFLIGELVRESVLAEAADHGRCAGLANDSPRESEAADGMSSINGRGEYVSAR</sequence>
<evidence type="ECO:0000256" key="1">
    <source>
        <dbReference type="SAM" id="MobiDB-lite"/>
    </source>
</evidence>
<proteinExistence type="predicted"/>